<evidence type="ECO:0000256" key="1">
    <source>
        <dbReference type="SAM" id="Phobius"/>
    </source>
</evidence>
<gene>
    <name evidence="3" type="ORF">SEMRO_148_G068200.1</name>
</gene>
<keyword evidence="4" id="KW-1185">Reference proteome</keyword>
<name>A0A9N8DIP7_9STRA</name>
<comment type="caution">
    <text evidence="3">The sequence shown here is derived from an EMBL/GenBank/DDBJ whole genome shotgun (WGS) entry which is preliminary data.</text>
</comment>
<accession>A0A9N8DIP7</accession>
<protein>
    <submittedName>
        <fullName evidence="3">Uncharacterized protein</fullName>
    </submittedName>
</protein>
<feature type="transmembrane region" description="Helical" evidence="1">
    <location>
        <begin position="169"/>
        <end position="192"/>
    </location>
</feature>
<evidence type="ECO:0000313" key="3">
    <source>
        <dbReference type="EMBL" id="CAB9502851.1"/>
    </source>
</evidence>
<keyword evidence="1" id="KW-0472">Membrane</keyword>
<feature type="signal peptide" evidence="2">
    <location>
        <begin position="1"/>
        <end position="24"/>
    </location>
</feature>
<feature type="chain" id="PRO_5040337767" evidence="2">
    <location>
        <begin position="25"/>
        <end position="291"/>
    </location>
</feature>
<feature type="transmembrane region" description="Helical" evidence="1">
    <location>
        <begin position="245"/>
        <end position="268"/>
    </location>
</feature>
<keyword evidence="1" id="KW-1133">Transmembrane helix</keyword>
<dbReference type="EMBL" id="CAICTM010000147">
    <property type="protein sequence ID" value="CAB9502851.1"/>
    <property type="molecule type" value="Genomic_DNA"/>
</dbReference>
<reference evidence="3" key="1">
    <citation type="submission" date="2020-06" db="EMBL/GenBank/DDBJ databases">
        <authorList>
            <consortium name="Plant Systems Biology data submission"/>
        </authorList>
    </citation>
    <scope>NUCLEOTIDE SEQUENCE</scope>
    <source>
        <strain evidence="3">D6</strain>
    </source>
</reference>
<sequence>MGYLHNLIIHSLLFIERILLQVQGKQGHFALPEAKDDDAIAIPTEQSSLLTDRHGTVSMVQLKDTEDDVTIDSSGRVHGGGIVQTQWTIDLLATLLLLFFPFAAPLHTGLGLGIHDQHQHHARSNNHLQVMKSDPTTCQIINVCLAAFGLILTVDLASTIVYSTGANSVLLLILADVINNVTFAGAILLITLAMRALLTRLYVAEQEITALAKDPQSQPQPQQSNRWLQVYQTVRHDLHSLSHSFGVQLLLSLLVFAIDTTTIIAGVWKEKEHELTATQELFVVLAFCANA</sequence>
<proteinExistence type="predicted"/>
<organism evidence="3 4">
    <name type="scientific">Seminavis robusta</name>
    <dbReference type="NCBI Taxonomy" id="568900"/>
    <lineage>
        <taxon>Eukaryota</taxon>
        <taxon>Sar</taxon>
        <taxon>Stramenopiles</taxon>
        <taxon>Ochrophyta</taxon>
        <taxon>Bacillariophyta</taxon>
        <taxon>Bacillariophyceae</taxon>
        <taxon>Bacillariophycidae</taxon>
        <taxon>Naviculales</taxon>
        <taxon>Naviculaceae</taxon>
        <taxon>Seminavis</taxon>
    </lineage>
</organism>
<keyword evidence="1" id="KW-0812">Transmembrane</keyword>
<feature type="transmembrane region" description="Helical" evidence="1">
    <location>
        <begin position="91"/>
        <end position="114"/>
    </location>
</feature>
<feature type="transmembrane region" description="Helical" evidence="1">
    <location>
        <begin position="140"/>
        <end position="163"/>
    </location>
</feature>
<keyword evidence="2" id="KW-0732">Signal</keyword>
<evidence type="ECO:0000313" key="4">
    <source>
        <dbReference type="Proteomes" id="UP001153069"/>
    </source>
</evidence>
<evidence type="ECO:0000256" key="2">
    <source>
        <dbReference type="SAM" id="SignalP"/>
    </source>
</evidence>
<dbReference type="AlphaFoldDB" id="A0A9N8DIP7"/>
<dbReference type="Proteomes" id="UP001153069">
    <property type="component" value="Unassembled WGS sequence"/>
</dbReference>